<comment type="caution">
    <text evidence="2">The sequence shown here is derived from an EMBL/GenBank/DDBJ whole genome shotgun (WGS) entry which is preliminary data.</text>
</comment>
<reference evidence="2" key="1">
    <citation type="submission" date="2022-10" db="EMBL/GenBank/DDBJ databases">
        <title>Tapping the CABI collections for fungal endophytes: first genome assemblies for Collariella, Neodidymelliopsis, Ascochyta clinopodiicola, Didymella pomorum, Didymosphaeria variabile, Neocosmospora piperis and Neocucurbitaria cava.</title>
        <authorList>
            <person name="Hill R."/>
        </authorList>
    </citation>
    <scope>NUCLEOTIDE SEQUENCE</scope>
    <source>
        <strain evidence="2">IMI 360193</strain>
    </source>
</reference>
<name>A0A9W8WYM5_9PLEO</name>
<protein>
    <submittedName>
        <fullName evidence="2">Uncharacterized protein</fullName>
    </submittedName>
</protein>
<gene>
    <name evidence="2" type="ORF">N0V87_005382</name>
</gene>
<dbReference type="AlphaFoldDB" id="A0A9W8WYM5"/>
<feature type="compositionally biased region" description="Acidic residues" evidence="1">
    <location>
        <begin position="110"/>
        <end position="120"/>
    </location>
</feature>
<feature type="region of interest" description="Disordered" evidence="1">
    <location>
        <begin position="25"/>
        <end position="139"/>
    </location>
</feature>
<evidence type="ECO:0000313" key="2">
    <source>
        <dbReference type="EMBL" id="KAJ4336518.1"/>
    </source>
</evidence>
<accession>A0A9W8WYM5</accession>
<proteinExistence type="predicted"/>
<dbReference type="EMBL" id="JAPEUV010000048">
    <property type="protein sequence ID" value="KAJ4336518.1"/>
    <property type="molecule type" value="Genomic_DNA"/>
</dbReference>
<organism evidence="2 3">
    <name type="scientific">Didymella glomerata</name>
    <dbReference type="NCBI Taxonomy" id="749621"/>
    <lineage>
        <taxon>Eukaryota</taxon>
        <taxon>Fungi</taxon>
        <taxon>Dikarya</taxon>
        <taxon>Ascomycota</taxon>
        <taxon>Pezizomycotina</taxon>
        <taxon>Dothideomycetes</taxon>
        <taxon>Pleosporomycetidae</taxon>
        <taxon>Pleosporales</taxon>
        <taxon>Pleosporineae</taxon>
        <taxon>Didymellaceae</taxon>
        <taxon>Didymella</taxon>
    </lineage>
</organism>
<keyword evidence="3" id="KW-1185">Reference proteome</keyword>
<evidence type="ECO:0000256" key="1">
    <source>
        <dbReference type="SAM" id="MobiDB-lite"/>
    </source>
</evidence>
<evidence type="ECO:0000313" key="3">
    <source>
        <dbReference type="Proteomes" id="UP001140562"/>
    </source>
</evidence>
<feature type="compositionally biased region" description="Polar residues" evidence="1">
    <location>
        <begin position="76"/>
        <end position="94"/>
    </location>
</feature>
<feature type="compositionally biased region" description="Basic residues" evidence="1">
    <location>
        <begin position="48"/>
        <end position="61"/>
    </location>
</feature>
<feature type="compositionally biased region" description="Basic and acidic residues" evidence="1">
    <location>
        <begin position="126"/>
        <end position="139"/>
    </location>
</feature>
<dbReference type="Proteomes" id="UP001140562">
    <property type="component" value="Unassembled WGS sequence"/>
</dbReference>
<sequence length="189" mass="20871">MHIGECDGDFIQRWQHAVQGGVVEAEDPRSSLVHSINVPPKAPPRQLKANKKAKAKARAKATPKGNSKMALRDNNETGSMSNTDAASAGNNDYQPQLRRRSRAARRVVEDPSDQDEEDTITVDNDIDIHPNSDADSHAEIHDNTSNKATAAPQKIVEHNKKVPSQQVPLSVTIRLYCSLRKSLRRTSHT</sequence>